<evidence type="ECO:0000259" key="6">
    <source>
        <dbReference type="Pfam" id="PF17805"/>
    </source>
</evidence>
<dbReference type="OrthoDB" id="9806536at2"/>
<dbReference type="GO" id="GO:0003677">
    <property type="term" value="F:DNA binding"/>
    <property type="evidence" value="ECO:0007669"/>
    <property type="project" value="UniProtKB-KW"/>
</dbReference>
<keyword evidence="1" id="KW-0456">Lyase</keyword>
<dbReference type="STRING" id="588602.SAMN04487991_2078"/>
<evidence type="ECO:0000259" key="7">
    <source>
        <dbReference type="Pfam" id="PF22451"/>
    </source>
</evidence>
<dbReference type="AlphaFoldDB" id="A0A1I3R3T3"/>
<dbReference type="InterPro" id="IPR050684">
    <property type="entry name" value="HTH-Siroheme_Decarb"/>
</dbReference>
<feature type="domain" description="Siroheme decarboxylase AsnC-like ligand binding" evidence="6">
    <location>
        <begin position="229"/>
        <end position="316"/>
    </location>
</feature>
<dbReference type="Pfam" id="PF22451">
    <property type="entry name" value="NirdL-like_HTH"/>
    <property type="match status" value="2"/>
</dbReference>
<dbReference type="PANTHER" id="PTHR43413:SF1">
    <property type="entry name" value="SIROHEME DECARBOXYLASE NIRL SUBUNIT"/>
    <property type="match status" value="1"/>
</dbReference>
<keyword evidence="8" id="KW-0238">DNA-binding</keyword>
<evidence type="ECO:0000256" key="3">
    <source>
        <dbReference type="ARBA" id="ARBA00023457"/>
    </source>
</evidence>
<organism evidence="8 9">
    <name type="scientific">Celeribacter neptunius</name>
    <dbReference type="NCBI Taxonomy" id="588602"/>
    <lineage>
        <taxon>Bacteria</taxon>
        <taxon>Pseudomonadati</taxon>
        <taxon>Pseudomonadota</taxon>
        <taxon>Alphaproteobacteria</taxon>
        <taxon>Rhodobacterales</taxon>
        <taxon>Roseobacteraceae</taxon>
        <taxon>Celeribacter</taxon>
    </lineage>
</organism>
<accession>A0A1I3R3T3</accession>
<protein>
    <recommendedName>
        <fullName evidence="4">siroheme decarboxylase</fullName>
        <ecNumber evidence="4">4.1.1.111</ecNumber>
    </recommendedName>
</protein>
<comment type="catalytic activity">
    <reaction evidence="5">
        <text>siroheme + 2 H(+) = 12,18-didecarboxysiroheme + 2 CO2</text>
        <dbReference type="Rhea" id="RHEA:19093"/>
        <dbReference type="ChEBI" id="CHEBI:15378"/>
        <dbReference type="ChEBI" id="CHEBI:16526"/>
        <dbReference type="ChEBI" id="CHEBI:60052"/>
        <dbReference type="ChEBI" id="CHEBI:140497"/>
        <dbReference type="EC" id="4.1.1.111"/>
    </reaction>
</comment>
<dbReference type="PANTHER" id="PTHR43413">
    <property type="entry name" value="TRANSCRIPTIONAL REGULATOR, ASNC FAMILY"/>
    <property type="match status" value="1"/>
</dbReference>
<dbReference type="InterPro" id="IPR040523">
    <property type="entry name" value="AsnC_trans_reg2"/>
</dbReference>
<evidence type="ECO:0000256" key="1">
    <source>
        <dbReference type="ARBA" id="ARBA00023239"/>
    </source>
</evidence>
<dbReference type="GO" id="GO:0016829">
    <property type="term" value="F:lyase activity"/>
    <property type="evidence" value="ECO:0007669"/>
    <property type="project" value="UniProtKB-KW"/>
</dbReference>
<name>A0A1I3R3T3_9RHOB</name>
<dbReference type="Proteomes" id="UP000199630">
    <property type="component" value="Unassembled WGS sequence"/>
</dbReference>
<comment type="similarity">
    <text evidence="3">Belongs to the Ahb/Nir family.</text>
</comment>
<evidence type="ECO:0000313" key="8">
    <source>
        <dbReference type="EMBL" id="SFJ41224.1"/>
    </source>
</evidence>
<sequence>MLSRLPPLDQSLLNSFQRDFPLHLRPFAWIAAQCGSSEAEVLTRLRAMQAEGRIARVGATVRPNTAGASTLAAMRIPEERLEEVANRISEEPGVNHSYLREHEFNLWFVLTAPNTAELEQTLHQIRTDTGIDVLDLRLVRPFNIDLGFALDGAYHNTPRQADPDVSILQPTDRPLLEALSRGLDLTSRPFAALAQALNRSETEVIARIGTLHEAGILTRIGIIVRHRSIGWSSNAMVVWNVPEDRMIAAGTALAACPGITLCYQRRSIPGTWEYGLYSMIHARSRDEALALLSRAAALPELAGCAHEPLFSVRCYKQTGARFAKNSKVA</sequence>
<dbReference type="InterPro" id="IPR053953">
    <property type="entry name" value="NirdL-like_HTH"/>
</dbReference>
<keyword evidence="9" id="KW-1185">Reference proteome</keyword>
<feature type="domain" description="Siroheme decarboxylase AsnC-like ligand binding" evidence="6">
    <location>
        <begin position="68"/>
        <end position="136"/>
    </location>
</feature>
<gene>
    <name evidence="8" type="ORF">SAMN04487991_2078</name>
</gene>
<dbReference type="EMBL" id="FORH01000003">
    <property type="protein sequence ID" value="SFJ41224.1"/>
    <property type="molecule type" value="Genomic_DNA"/>
</dbReference>
<proteinExistence type="inferred from homology"/>
<dbReference type="Gene3D" id="3.30.70.3460">
    <property type="match status" value="2"/>
</dbReference>
<dbReference type="RefSeq" id="WP_090060614.1">
    <property type="nucleotide sequence ID" value="NZ_FORH01000003.1"/>
</dbReference>
<evidence type="ECO:0000256" key="5">
    <source>
        <dbReference type="ARBA" id="ARBA00048470"/>
    </source>
</evidence>
<evidence type="ECO:0000256" key="2">
    <source>
        <dbReference type="ARBA" id="ARBA00023444"/>
    </source>
</evidence>
<feature type="domain" description="Siroheme decarboxylase NirL-like HTH" evidence="7">
    <location>
        <begin position="172"/>
        <end position="217"/>
    </location>
</feature>
<reference evidence="9" key="1">
    <citation type="submission" date="2016-10" db="EMBL/GenBank/DDBJ databases">
        <authorList>
            <person name="Varghese N."/>
            <person name="Submissions S."/>
        </authorList>
    </citation>
    <scope>NUCLEOTIDE SEQUENCE [LARGE SCALE GENOMIC DNA]</scope>
    <source>
        <strain evidence="9">DSM 26471</strain>
    </source>
</reference>
<feature type="domain" description="Siroheme decarboxylase NirL-like HTH" evidence="7">
    <location>
        <begin position="9"/>
        <end position="54"/>
    </location>
</feature>
<evidence type="ECO:0000313" key="9">
    <source>
        <dbReference type="Proteomes" id="UP000199630"/>
    </source>
</evidence>
<evidence type="ECO:0000256" key="4">
    <source>
        <dbReference type="ARBA" id="ARBA00023471"/>
    </source>
</evidence>
<dbReference type="Pfam" id="PF17805">
    <property type="entry name" value="AsnC_trans_reg2"/>
    <property type="match status" value="2"/>
</dbReference>
<dbReference type="EC" id="4.1.1.111" evidence="4"/>
<comment type="pathway">
    <text evidence="2">Porphyrin-containing compound metabolism.</text>
</comment>